<dbReference type="GO" id="GO:0003924">
    <property type="term" value="F:GTPase activity"/>
    <property type="evidence" value="ECO:0007669"/>
    <property type="project" value="UniProtKB-UniRule"/>
</dbReference>
<dbReference type="Gene3D" id="3.40.50.300">
    <property type="entry name" value="P-loop containing nucleotide triphosphate hydrolases"/>
    <property type="match status" value="1"/>
</dbReference>
<dbReference type="InterPro" id="IPR053905">
    <property type="entry name" value="EF-G-like_DII"/>
</dbReference>
<keyword evidence="6 8" id="KW-0342">GTP-binding</keyword>
<dbReference type="InterPro" id="IPR023115">
    <property type="entry name" value="TIF_IF2_dom3"/>
</dbReference>
<dbReference type="InterPro" id="IPR006847">
    <property type="entry name" value="IF2_N"/>
</dbReference>
<dbReference type="InterPro" id="IPR036925">
    <property type="entry name" value="TIF_IF2_dom3_sf"/>
</dbReference>
<evidence type="ECO:0000313" key="14">
    <source>
        <dbReference type="Proteomes" id="UP000031594"/>
    </source>
</evidence>
<reference evidence="15" key="3">
    <citation type="submission" date="2019-03" db="EMBL/GenBank/DDBJ databases">
        <title>Complete genome of Methylacidiphilum kamchatkense Kam1.</title>
        <authorList>
            <person name="Kruse T."/>
            <person name="Murarilal Ratnadevi C."/>
            <person name="Erikstad H.-A."/>
            <person name="Birkeland N.-K."/>
        </authorList>
    </citation>
    <scope>NUCLEOTIDE SEQUENCE [LARGE SCALE GENOMIC DNA]</scope>
    <source>
        <strain evidence="15">kam1</strain>
    </source>
</reference>
<evidence type="ECO:0000259" key="11">
    <source>
        <dbReference type="PROSITE" id="PS51722"/>
    </source>
</evidence>
<evidence type="ECO:0000256" key="6">
    <source>
        <dbReference type="ARBA" id="ARBA00023134"/>
    </source>
</evidence>
<evidence type="ECO:0000256" key="2">
    <source>
        <dbReference type="ARBA" id="ARBA00020675"/>
    </source>
</evidence>
<comment type="function">
    <text evidence="7 8 9">One of the essential components for the initiation of protein synthesis. Protects formylmethionyl-tRNA from spontaneous hydrolysis and promotes its binding to the 30S ribosomal subunits. Also involved in the hydrolysis of GTP during the formation of the 70S ribosomal complex.</text>
</comment>
<proteinExistence type="inferred from homology"/>
<keyword evidence="3 8" id="KW-0396">Initiation factor</keyword>
<feature type="region of interest" description="Disordered" evidence="10">
    <location>
        <begin position="165"/>
        <end position="191"/>
    </location>
</feature>
<dbReference type="Proteomes" id="UP000031594">
    <property type="component" value="Unassembled WGS sequence"/>
</dbReference>
<dbReference type="Gene3D" id="3.40.50.10050">
    <property type="entry name" value="Translation initiation factor IF- 2, domain 3"/>
    <property type="match status" value="1"/>
</dbReference>
<dbReference type="GO" id="GO:0003743">
    <property type="term" value="F:translation initiation factor activity"/>
    <property type="evidence" value="ECO:0007669"/>
    <property type="project" value="UniProtKB-UniRule"/>
</dbReference>
<dbReference type="InterPro" id="IPR005225">
    <property type="entry name" value="Small_GTP-bd"/>
</dbReference>
<dbReference type="CDD" id="cd01887">
    <property type="entry name" value="IF2_eIF5B"/>
    <property type="match status" value="1"/>
</dbReference>
<dbReference type="FunFam" id="2.40.30.10:FF:000054">
    <property type="entry name" value="Translation initiation factor IF-2"/>
    <property type="match status" value="1"/>
</dbReference>
<evidence type="ECO:0000256" key="5">
    <source>
        <dbReference type="ARBA" id="ARBA00022917"/>
    </source>
</evidence>
<keyword evidence="5 8" id="KW-0648">Protein biosynthesis</keyword>
<dbReference type="InterPro" id="IPR000178">
    <property type="entry name" value="TF_IF2_bacterial-like"/>
</dbReference>
<dbReference type="PROSITE" id="PS51722">
    <property type="entry name" value="G_TR_2"/>
    <property type="match status" value="1"/>
</dbReference>
<dbReference type="EMBL" id="JQNX01000003">
    <property type="protein sequence ID" value="KIE58748.1"/>
    <property type="molecule type" value="Genomic_DNA"/>
</dbReference>
<dbReference type="InterPro" id="IPR027417">
    <property type="entry name" value="P-loop_NTPase"/>
</dbReference>
<dbReference type="Pfam" id="PF11987">
    <property type="entry name" value="IF-2"/>
    <property type="match status" value="1"/>
</dbReference>
<evidence type="ECO:0000256" key="7">
    <source>
        <dbReference type="ARBA" id="ARBA00025162"/>
    </source>
</evidence>
<evidence type="ECO:0000313" key="12">
    <source>
        <dbReference type="EMBL" id="KIE58748.1"/>
    </source>
</evidence>
<feature type="compositionally biased region" description="Basic and acidic residues" evidence="10">
    <location>
        <begin position="57"/>
        <end position="71"/>
    </location>
</feature>
<evidence type="ECO:0000313" key="15">
    <source>
        <dbReference type="Proteomes" id="UP000315925"/>
    </source>
</evidence>
<feature type="binding site" evidence="8">
    <location>
        <begin position="204"/>
        <end position="211"/>
    </location>
    <ligand>
        <name>GTP</name>
        <dbReference type="ChEBI" id="CHEBI:37565"/>
    </ligand>
</feature>
<dbReference type="Pfam" id="PF00009">
    <property type="entry name" value="GTP_EFTU"/>
    <property type="match status" value="1"/>
</dbReference>
<dbReference type="NCBIfam" id="TIGR00487">
    <property type="entry name" value="IF-2"/>
    <property type="match status" value="1"/>
</dbReference>
<dbReference type="HAMAP" id="MF_00100_B">
    <property type="entry name" value="IF_2_B"/>
    <property type="match status" value="1"/>
</dbReference>
<name>A0A0C1USI0_9BACT</name>
<evidence type="ECO:0000256" key="8">
    <source>
        <dbReference type="HAMAP-Rule" id="MF_00100"/>
    </source>
</evidence>
<keyword evidence="4 8" id="KW-0547">Nucleotide-binding</keyword>
<evidence type="ECO:0000256" key="9">
    <source>
        <dbReference type="RuleBase" id="RU000644"/>
    </source>
</evidence>
<dbReference type="EMBL" id="CP037899">
    <property type="protein sequence ID" value="QDQ41854.1"/>
    <property type="molecule type" value="Genomic_DNA"/>
</dbReference>
<evidence type="ECO:0000256" key="1">
    <source>
        <dbReference type="ARBA" id="ARBA00007733"/>
    </source>
</evidence>
<feature type="region of interest" description="Disordered" evidence="10">
    <location>
        <begin position="1"/>
        <end position="80"/>
    </location>
</feature>
<feature type="compositionally biased region" description="Basic and acidic residues" evidence="10">
    <location>
        <begin position="24"/>
        <end position="36"/>
    </location>
</feature>
<feature type="binding site" evidence="8">
    <location>
        <begin position="304"/>
        <end position="307"/>
    </location>
    <ligand>
        <name>GTP</name>
        <dbReference type="ChEBI" id="CHEBI:37565"/>
    </ligand>
</feature>
<dbReference type="SUPFAM" id="SSF50447">
    <property type="entry name" value="Translation proteins"/>
    <property type="match status" value="2"/>
</dbReference>
<dbReference type="NCBIfam" id="TIGR00231">
    <property type="entry name" value="small_GTP"/>
    <property type="match status" value="1"/>
</dbReference>
<dbReference type="PANTHER" id="PTHR43381:SF5">
    <property type="entry name" value="TR-TYPE G DOMAIN-CONTAINING PROTEIN"/>
    <property type="match status" value="1"/>
</dbReference>
<feature type="compositionally biased region" description="Polar residues" evidence="10">
    <location>
        <begin position="1"/>
        <end position="22"/>
    </location>
</feature>
<dbReference type="GO" id="GO:0005525">
    <property type="term" value="F:GTP binding"/>
    <property type="evidence" value="ECO:0007669"/>
    <property type="project" value="UniProtKB-KW"/>
</dbReference>
<keyword evidence="8" id="KW-0963">Cytoplasm</keyword>
<evidence type="ECO:0000313" key="13">
    <source>
        <dbReference type="EMBL" id="QDQ41854.1"/>
    </source>
</evidence>
<dbReference type="Gene3D" id="2.40.30.10">
    <property type="entry name" value="Translation factors"/>
    <property type="match status" value="2"/>
</dbReference>
<feature type="region of interest" description="G-domain" evidence="8">
    <location>
        <begin position="198"/>
        <end position="346"/>
    </location>
</feature>
<dbReference type="PANTHER" id="PTHR43381">
    <property type="entry name" value="TRANSLATION INITIATION FACTOR IF-2-RELATED"/>
    <property type="match status" value="1"/>
</dbReference>
<gene>
    <name evidence="8" type="primary">infB</name>
    <name evidence="12" type="ORF">A946_04810</name>
    <name evidence="13" type="ORF">kam1_606</name>
</gene>
<comment type="similarity">
    <text evidence="1 8 9">Belongs to the TRAFAC class translation factor GTPase superfamily. Classic translation factor GTPase family. IF-2 subfamily.</text>
</comment>
<sequence>MNSKKCSPTNEIKSFASNSPNRLSLDKTKKSTKEADFSLTTKEKKPKAAVATALDSEEIKEKTKKEEKKDSSLSTLPSLEKENNKAIPVLEGSKPAVPKEGEKRVIAIKGPVSVKELAALIGIKPFQLIHHLMEMNIFASMTQLLDEGVIQGVCQRLGITIQTDKKERHAPVHTAPLGKPKAQAPPPQPLSNIKSRAPVVTFMGHVDHGKTSLLDAIRQTKVAAGEAGGITQHIGAYTVVKDGRSITFIDTPGHEAFTAMRARGASITDIVVLVVAADDGVMPQTIEAINHARNAKVPIIVAINKIDLPGANPLRVKSQLQEIGLVPEEYGGDTIFCEVSAIKKIGIDNLLDMILLQAEILELKANYEGNAKARVIESQIEKGRGPTATVIVQSGRLKVGDIVLCGIYYGKVRALIDDTGKNIKEAFPSMPVKVLGLNGAPLPGEELVVEKDEKKVKEIVQERIEALKKDREASLTPKVTLENIFQAIEEGQKKTLNIVLKADVQGSLEALIDQLKKISSQKVDLDIIHSGVGSISESDILLAKAAGGLVIGFNTKTDSAAAALAKREGVQIKLFSVIYELVDQVKEAMSGLLEPELRESIIGTAVVKKVFELSKYKVAGCMVQSGRIIRGGLARVLRGKQPIYDGEVLSLKRFQDEVSEVRMGFECGIRLGNFNDYEPDDIIQCYQLEKVPQSL</sequence>
<dbReference type="InterPro" id="IPR009000">
    <property type="entry name" value="Transl_B-barrel_sf"/>
</dbReference>
<dbReference type="OrthoDB" id="9811804at2"/>
<reference evidence="12 14" key="1">
    <citation type="submission" date="2014-08" db="EMBL/GenBank/DDBJ databases">
        <title>Methylacidiphilum kamchatkense strain Kam1 draft genome sequence.</title>
        <authorList>
            <person name="Birkeland N.-K."/>
            <person name="Erikstad H.A."/>
        </authorList>
    </citation>
    <scope>NUCLEOTIDE SEQUENCE [LARGE SCALE GENOMIC DNA]</scope>
    <source>
        <strain evidence="12 14">Kam1</strain>
    </source>
</reference>
<dbReference type="SUPFAM" id="SSF52156">
    <property type="entry name" value="Initiation factor IF2/eIF5b, domain 3"/>
    <property type="match status" value="1"/>
</dbReference>
<dbReference type="STRING" id="1202785.A946_04810"/>
<dbReference type="CDD" id="cd03692">
    <property type="entry name" value="mtIF2_IVc"/>
    <property type="match status" value="1"/>
</dbReference>
<dbReference type="FunFam" id="3.40.50.10050:FF:000001">
    <property type="entry name" value="Translation initiation factor IF-2"/>
    <property type="match status" value="1"/>
</dbReference>
<dbReference type="AlphaFoldDB" id="A0A0C1USI0"/>
<dbReference type="RefSeq" id="WP_039721207.1">
    <property type="nucleotide sequence ID" value="NZ_JQNX01000003.1"/>
</dbReference>
<dbReference type="FunFam" id="3.40.50.300:FF:000019">
    <property type="entry name" value="Translation initiation factor IF-2"/>
    <property type="match status" value="1"/>
</dbReference>
<dbReference type="GO" id="GO:0005829">
    <property type="term" value="C:cytosol"/>
    <property type="evidence" value="ECO:0007669"/>
    <property type="project" value="TreeGrafter"/>
</dbReference>
<dbReference type="SUPFAM" id="SSF52540">
    <property type="entry name" value="P-loop containing nucleoside triphosphate hydrolases"/>
    <property type="match status" value="1"/>
</dbReference>
<accession>A0A0C1USI0</accession>
<dbReference type="Pfam" id="PF04760">
    <property type="entry name" value="IF2_N"/>
    <property type="match status" value="1"/>
</dbReference>
<dbReference type="Pfam" id="PF22042">
    <property type="entry name" value="EF-G_D2"/>
    <property type="match status" value="1"/>
</dbReference>
<protein>
    <recommendedName>
        <fullName evidence="2 8">Translation initiation factor IF-2</fullName>
    </recommendedName>
</protein>
<reference evidence="13" key="2">
    <citation type="journal article" date="2019" name="BMC Genomics">
        <title>Complete genome sequence analysis of the thermoacidophilic verrucomicrobial methanotroph 'Candidatus Methylacidiphilum kamchatkense' strain Kam1 and comparison with its closest relatives.</title>
        <authorList>
            <person name="Kruse T."/>
            <person name="Ratnadevi C.M."/>
            <person name="Erikstad H.A."/>
            <person name="Birkeland N.K."/>
        </authorList>
    </citation>
    <scope>NUCLEOTIDE SEQUENCE</scope>
    <source>
        <strain evidence="13">Kam1</strain>
    </source>
</reference>
<evidence type="ECO:0000256" key="3">
    <source>
        <dbReference type="ARBA" id="ARBA00022540"/>
    </source>
</evidence>
<dbReference type="InterPro" id="IPR000795">
    <property type="entry name" value="T_Tr_GTP-bd_dom"/>
</dbReference>
<dbReference type="InterPro" id="IPR044145">
    <property type="entry name" value="IF2_II"/>
</dbReference>
<feature type="domain" description="Tr-type G" evidence="11">
    <location>
        <begin position="195"/>
        <end position="362"/>
    </location>
</feature>
<organism evidence="13 15">
    <name type="scientific">Methylacidiphilum kamchatkense Kam1</name>
    <dbReference type="NCBI Taxonomy" id="1202785"/>
    <lineage>
        <taxon>Bacteria</taxon>
        <taxon>Pseudomonadati</taxon>
        <taxon>Verrucomicrobiota</taxon>
        <taxon>Methylacidiphilae</taxon>
        <taxon>Methylacidiphilales</taxon>
        <taxon>Methylacidiphilaceae</taxon>
        <taxon>Methylacidiphilum (ex Ratnadevi et al. 2023)</taxon>
    </lineage>
</organism>
<keyword evidence="14" id="KW-1185">Reference proteome</keyword>
<evidence type="ECO:0000256" key="4">
    <source>
        <dbReference type="ARBA" id="ARBA00022741"/>
    </source>
</evidence>
<dbReference type="Proteomes" id="UP000315925">
    <property type="component" value="Chromosome"/>
</dbReference>
<dbReference type="FunFam" id="2.40.30.10:FF:000008">
    <property type="entry name" value="Translation initiation factor IF-2"/>
    <property type="match status" value="1"/>
</dbReference>
<comment type="subcellular location">
    <subcellularLocation>
        <location evidence="8">Cytoplasm</location>
    </subcellularLocation>
</comment>
<evidence type="ECO:0000256" key="10">
    <source>
        <dbReference type="SAM" id="MobiDB-lite"/>
    </source>
</evidence>
<feature type="binding site" evidence="8">
    <location>
        <begin position="250"/>
        <end position="254"/>
    </location>
    <ligand>
        <name>GTP</name>
        <dbReference type="ChEBI" id="CHEBI:37565"/>
    </ligand>
</feature>
<dbReference type="CDD" id="cd03702">
    <property type="entry name" value="IF2_mtIF2_II"/>
    <property type="match status" value="1"/>
</dbReference>
<dbReference type="KEGG" id="mkc:kam1_606"/>
<dbReference type="InterPro" id="IPR015760">
    <property type="entry name" value="TIF_IF2"/>
</dbReference>